<dbReference type="InterPro" id="IPR006935">
    <property type="entry name" value="Helicase/UvrB_N"/>
</dbReference>
<dbReference type="GO" id="GO:0003677">
    <property type="term" value="F:DNA binding"/>
    <property type="evidence" value="ECO:0007669"/>
    <property type="project" value="InterPro"/>
</dbReference>
<dbReference type="OrthoDB" id="9758243at2"/>
<dbReference type="SMART" id="SM00487">
    <property type="entry name" value="DEXDc"/>
    <property type="match status" value="1"/>
</dbReference>
<dbReference type="GO" id="GO:0006304">
    <property type="term" value="P:DNA modification"/>
    <property type="evidence" value="ECO:0007669"/>
    <property type="project" value="InterPro"/>
</dbReference>
<evidence type="ECO:0000259" key="1">
    <source>
        <dbReference type="PROSITE" id="PS51192"/>
    </source>
</evidence>
<evidence type="ECO:0000313" key="2">
    <source>
        <dbReference type="EMBL" id="RZU49966.1"/>
    </source>
</evidence>
<sequence length="910" mass="104160">MSPAGPNEAATRAQLIDNQLASAGWNATGEDLEAEYRVESRGSAGQGFVDYALRGEDGRVVGIVEAKRSSRDPIVGKEQARLYADAIEQQQGLRPVIFLANGYRILYSDGIGDARQVGAFFSPEDIARRLFQRENRSRLAAVEINSKIVNRPYQLEALRRAHETLDEGKRRLLWVMATGTGKTRTAAAFVDTVIRARWAQRVLFVVDRNTLATQALDAFREFLPGEPAEQIRTSTYDNSKRIYVATLQTMQDFYQEFTAGAFDIIVIDECHRSIYHKWKSVLTYFDAYLVGLTATPADFIDRNTFDFFGCQDRLPTFAYDLEQAVEDKNLVPYEAYHARTQIQIEGIHGSELPPQVKAQLEEEGIDPDDLNFEGTQLERRVTNRETTRLIVREFFDNALADPSGSLPGKSIIFAISHKHAVRLLEIFNEMYPQHIGLAEVIDSHMEDTESLIRRFKRDPFPRIAISVDMLDTGVDVPTVVNLGFLKPVFSRIKFWQMIGRGTRVVSETNAKEWCPADAKKVFRILDFWDNFNRFQLDPEGVEPSASTPVAVRKFRLLLQAVVGARQVGRPDLEETLISELRGMVDSLPMESPLVRAEGELIEQVARENYWLQLTPQKLQTLKLEFAPLMRFLPRVDVARETYSNHCLSAIVAILDEDDDKIERAQEKMLDDLRHLPVDHPDLEREKAFLIDVHRERISPPRTPDEVWTLRSRFERFMRLREPEPQHLITLDLDDVFEQRDWIVVGPESREFDLDDYRREVEDRVRMLAQTHPAMLRLATGQQLTDQDLMSIEAVLDEPELYITESTLRRTYSAPHGSFTTLLRHALKVEKLPSREEAINDAVAALTHSRNLTADQILFVRLFARRLIQVGRVERQDLYEVPFSRLGGDVEQKLSPNDLEELLALNSMFGM</sequence>
<dbReference type="PANTHER" id="PTHR47396">
    <property type="entry name" value="TYPE I RESTRICTION ENZYME ECOKI R PROTEIN"/>
    <property type="match status" value="1"/>
</dbReference>
<feature type="domain" description="Helicase ATP-binding" evidence="1">
    <location>
        <begin position="163"/>
        <end position="314"/>
    </location>
</feature>
<name>A0A4V2G6T9_9ACTN</name>
<evidence type="ECO:0000313" key="3">
    <source>
        <dbReference type="Proteomes" id="UP000292564"/>
    </source>
</evidence>
<dbReference type="CDD" id="cd18799">
    <property type="entry name" value="SF2_C_EcoAI-like"/>
    <property type="match status" value="1"/>
</dbReference>
<dbReference type="GO" id="GO:0016787">
    <property type="term" value="F:hydrolase activity"/>
    <property type="evidence" value="ECO:0007669"/>
    <property type="project" value="InterPro"/>
</dbReference>
<dbReference type="CDD" id="cd18032">
    <property type="entry name" value="DEXHc_RE_I_III_res"/>
    <property type="match status" value="1"/>
</dbReference>
<reference evidence="2 3" key="1">
    <citation type="submission" date="2019-02" db="EMBL/GenBank/DDBJ databases">
        <title>Sequencing the genomes of 1000 actinobacteria strains.</title>
        <authorList>
            <person name="Klenk H.-P."/>
        </authorList>
    </citation>
    <scope>NUCLEOTIDE SEQUENCE [LARGE SCALE GENOMIC DNA]</scope>
    <source>
        <strain evidence="2 3">DSM 45162</strain>
    </source>
</reference>
<dbReference type="InterPro" id="IPR027417">
    <property type="entry name" value="P-loop_NTPase"/>
</dbReference>
<accession>A0A4V2G6T9</accession>
<protein>
    <submittedName>
        <fullName evidence="2">Type I restriction enzyme R subunit</fullName>
    </submittedName>
</protein>
<dbReference type="InterPro" id="IPR014001">
    <property type="entry name" value="Helicase_ATP-bd"/>
</dbReference>
<dbReference type="InterPro" id="IPR050742">
    <property type="entry name" value="Helicase_Restrict-Modif_Enz"/>
</dbReference>
<dbReference type="InterPro" id="IPR013670">
    <property type="entry name" value="EcoEI_R_C_dom"/>
</dbReference>
<dbReference type="Gene3D" id="3.90.1570.30">
    <property type="match status" value="1"/>
</dbReference>
<dbReference type="PROSITE" id="PS51192">
    <property type="entry name" value="HELICASE_ATP_BIND_1"/>
    <property type="match status" value="1"/>
</dbReference>
<comment type="caution">
    <text evidence="2">The sequence shown here is derived from an EMBL/GenBank/DDBJ whole genome shotgun (WGS) entry which is preliminary data.</text>
</comment>
<dbReference type="AlphaFoldDB" id="A0A4V2G6T9"/>
<dbReference type="RefSeq" id="WP_130508965.1">
    <property type="nucleotide sequence ID" value="NZ_SHKY01000001.1"/>
</dbReference>
<proteinExistence type="predicted"/>
<dbReference type="SUPFAM" id="SSF52540">
    <property type="entry name" value="P-loop containing nucleoside triphosphate hydrolases"/>
    <property type="match status" value="2"/>
</dbReference>
<dbReference type="GO" id="GO:0005829">
    <property type="term" value="C:cytosol"/>
    <property type="evidence" value="ECO:0007669"/>
    <property type="project" value="TreeGrafter"/>
</dbReference>
<keyword evidence="3" id="KW-1185">Reference proteome</keyword>
<dbReference type="Proteomes" id="UP000292564">
    <property type="component" value="Unassembled WGS sequence"/>
</dbReference>
<dbReference type="Pfam" id="PF08463">
    <property type="entry name" value="EcoEI_R_C"/>
    <property type="match status" value="1"/>
</dbReference>
<organism evidence="2 3">
    <name type="scientific">Krasilnikovia cinnamomea</name>
    <dbReference type="NCBI Taxonomy" id="349313"/>
    <lineage>
        <taxon>Bacteria</taxon>
        <taxon>Bacillati</taxon>
        <taxon>Actinomycetota</taxon>
        <taxon>Actinomycetes</taxon>
        <taxon>Micromonosporales</taxon>
        <taxon>Micromonosporaceae</taxon>
        <taxon>Krasilnikovia</taxon>
    </lineage>
</organism>
<dbReference type="Pfam" id="PF04851">
    <property type="entry name" value="ResIII"/>
    <property type="match status" value="1"/>
</dbReference>
<dbReference type="GO" id="GO:0005524">
    <property type="term" value="F:ATP binding"/>
    <property type="evidence" value="ECO:0007669"/>
    <property type="project" value="InterPro"/>
</dbReference>
<dbReference type="PANTHER" id="PTHR47396:SF1">
    <property type="entry name" value="ATP-DEPENDENT HELICASE IRC3-RELATED"/>
    <property type="match status" value="1"/>
</dbReference>
<gene>
    <name evidence="2" type="ORF">EV385_1725</name>
</gene>
<dbReference type="Gene3D" id="3.40.50.300">
    <property type="entry name" value="P-loop containing nucleotide triphosphate hydrolases"/>
    <property type="match status" value="2"/>
</dbReference>
<dbReference type="InterPro" id="IPR001650">
    <property type="entry name" value="Helicase_C-like"/>
</dbReference>
<dbReference type="EMBL" id="SHKY01000001">
    <property type="protein sequence ID" value="RZU49966.1"/>
    <property type="molecule type" value="Genomic_DNA"/>
</dbReference>
<dbReference type="Pfam" id="PF00271">
    <property type="entry name" value="Helicase_C"/>
    <property type="match status" value="1"/>
</dbReference>